<dbReference type="Gene3D" id="3.20.20.150">
    <property type="entry name" value="Divalent-metal-dependent TIM barrel enzymes"/>
    <property type="match status" value="1"/>
</dbReference>
<protein>
    <submittedName>
        <fullName evidence="1">Methanobactin biosynthesis cassette protein MbnB</fullName>
    </submittedName>
</protein>
<evidence type="ECO:0000313" key="2">
    <source>
        <dbReference type="Proteomes" id="UP000257706"/>
    </source>
</evidence>
<sequence>MWGAAIRPLPIPDTIPDDMPDDGGAALRIGFNFTLGATAPMVRRLIAAGRIDYVELLVDNFLAVPPAQIAAAFDAPVGLHIMFSKFMERPEAELDELALRLTAIIRETRPIYVSDHIARFTHQGRHLLHLAEIDYAGEFERVADRVARWQDRLGCTIAFENYPSIMDGGRDAPDFFRRLTARTGCTVLFDVSNAVCATHNCGLPFEAWTEVIRSARQFHVAGYDHSVGQPPIVLDTHDRALAADTRAALALCRALVTDPEATITYERDDDLDEDRIIADIDTLRAVMGREPAHV</sequence>
<name>A0A3B9IIX5_9PROT</name>
<dbReference type="PANTHER" id="PTHR42194:SF1">
    <property type="entry name" value="UPF0276 PROTEIN HI_1600"/>
    <property type="match status" value="1"/>
</dbReference>
<dbReference type="Proteomes" id="UP000257706">
    <property type="component" value="Unassembled WGS sequence"/>
</dbReference>
<dbReference type="InterPro" id="IPR026431">
    <property type="entry name" value="Methbact_MbnB"/>
</dbReference>
<evidence type="ECO:0000313" key="1">
    <source>
        <dbReference type="EMBL" id="HAE47812.1"/>
    </source>
</evidence>
<proteinExistence type="predicted"/>
<dbReference type="InterPro" id="IPR007801">
    <property type="entry name" value="MbnB/TglH/ChrH"/>
</dbReference>
<gene>
    <name evidence="1" type="primary">mbnB</name>
    <name evidence="1" type="ORF">DCK97_10370</name>
</gene>
<dbReference type="InterPro" id="IPR036237">
    <property type="entry name" value="Xyl_isomerase-like_sf"/>
</dbReference>
<reference evidence="1 2" key="1">
    <citation type="journal article" date="2018" name="Nat. Biotechnol.">
        <title>A standardized bacterial taxonomy based on genome phylogeny substantially revises the tree of life.</title>
        <authorList>
            <person name="Parks D.H."/>
            <person name="Chuvochina M."/>
            <person name="Waite D.W."/>
            <person name="Rinke C."/>
            <person name="Skarshewski A."/>
            <person name="Chaumeil P.A."/>
            <person name="Hugenholtz P."/>
        </authorList>
    </citation>
    <scope>NUCLEOTIDE SEQUENCE [LARGE SCALE GENOMIC DNA]</scope>
    <source>
        <strain evidence="1">UBA8739</strain>
    </source>
</reference>
<dbReference type="NCBIfam" id="TIGR04159">
    <property type="entry name" value="methbact_MbnB"/>
    <property type="match status" value="1"/>
</dbReference>
<dbReference type="AlphaFoldDB" id="A0A3B9IIX5"/>
<organism evidence="1 2">
    <name type="scientific">Tistrella mobilis</name>
    <dbReference type="NCBI Taxonomy" id="171437"/>
    <lineage>
        <taxon>Bacteria</taxon>
        <taxon>Pseudomonadati</taxon>
        <taxon>Pseudomonadota</taxon>
        <taxon>Alphaproteobacteria</taxon>
        <taxon>Geminicoccales</taxon>
        <taxon>Geminicoccaceae</taxon>
        <taxon>Tistrella</taxon>
    </lineage>
</organism>
<dbReference type="PANTHER" id="PTHR42194">
    <property type="entry name" value="UPF0276 PROTEIN HI_1600"/>
    <property type="match status" value="1"/>
</dbReference>
<comment type="caution">
    <text evidence="1">The sequence shown here is derived from an EMBL/GenBank/DDBJ whole genome shotgun (WGS) entry which is preliminary data.</text>
</comment>
<dbReference type="Pfam" id="PF05114">
    <property type="entry name" value="MbnB_TglH_ChrH"/>
    <property type="match status" value="1"/>
</dbReference>
<accession>A0A3B9IIX5</accession>
<dbReference type="EMBL" id="DMAI01000159">
    <property type="protein sequence ID" value="HAE47812.1"/>
    <property type="molecule type" value="Genomic_DNA"/>
</dbReference>
<dbReference type="SUPFAM" id="SSF51658">
    <property type="entry name" value="Xylose isomerase-like"/>
    <property type="match status" value="1"/>
</dbReference>